<dbReference type="AlphaFoldDB" id="A0A101FYK3"/>
<evidence type="ECO:0000256" key="6">
    <source>
        <dbReference type="ARBA" id="ARBA00030455"/>
    </source>
</evidence>
<dbReference type="PROSITE" id="PS00670">
    <property type="entry name" value="D_2_HYDROXYACID_DH_2"/>
    <property type="match status" value="1"/>
</dbReference>
<dbReference type="Pfam" id="PF02826">
    <property type="entry name" value="2-Hacid_dh_C"/>
    <property type="match status" value="1"/>
</dbReference>
<comment type="catalytic activity">
    <reaction evidence="7">
        <text>(R)-2-hydroxyglutarate + NAD(+) = 2-oxoglutarate + NADH + H(+)</text>
        <dbReference type="Rhea" id="RHEA:49612"/>
        <dbReference type="ChEBI" id="CHEBI:15378"/>
        <dbReference type="ChEBI" id="CHEBI:15801"/>
        <dbReference type="ChEBI" id="CHEBI:16810"/>
        <dbReference type="ChEBI" id="CHEBI:57540"/>
        <dbReference type="ChEBI" id="CHEBI:57945"/>
        <dbReference type="EC" id="1.1.1.399"/>
    </reaction>
</comment>
<dbReference type="InterPro" id="IPR006139">
    <property type="entry name" value="D-isomer_2_OHA_DH_cat_dom"/>
</dbReference>
<evidence type="ECO:0000256" key="1">
    <source>
        <dbReference type="ARBA" id="ARBA00003800"/>
    </source>
</evidence>
<evidence type="ECO:0000256" key="8">
    <source>
        <dbReference type="RuleBase" id="RU003719"/>
    </source>
</evidence>
<evidence type="ECO:0000259" key="9">
    <source>
        <dbReference type="Pfam" id="PF00389"/>
    </source>
</evidence>
<dbReference type="PATRIC" id="fig|167964.4.peg.106"/>
<dbReference type="GO" id="GO:0051287">
    <property type="term" value="F:NAD binding"/>
    <property type="evidence" value="ECO:0007669"/>
    <property type="project" value="InterPro"/>
</dbReference>
<evidence type="ECO:0000256" key="3">
    <source>
        <dbReference type="ARBA" id="ARBA00013001"/>
    </source>
</evidence>
<dbReference type="InterPro" id="IPR029752">
    <property type="entry name" value="D-isomer_DH_CS1"/>
</dbReference>
<dbReference type="EC" id="1.1.1.399" evidence="3"/>
<dbReference type="GO" id="GO:0016616">
    <property type="term" value="F:oxidoreductase activity, acting on the CH-OH group of donors, NAD or NADP as acceptor"/>
    <property type="evidence" value="ECO:0007669"/>
    <property type="project" value="InterPro"/>
</dbReference>
<dbReference type="SUPFAM" id="SSF51735">
    <property type="entry name" value="NAD(P)-binding Rossmann-fold domains"/>
    <property type="match status" value="1"/>
</dbReference>
<keyword evidence="5" id="KW-0520">NAD</keyword>
<comment type="similarity">
    <text evidence="2 8">Belongs to the D-isomer specific 2-hydroxyacid dehydrogenase family.</text>
</comment>
<evidence type="ECO:0000256" key="7">
    <source>
        <dbReference type="ARBA" id="ARBA00048126"/>
    </source>
</evidence>
<dbReference type="Pfam" id="PF00389">
    <property type="entry name" value="2-Hacid_dh"/>
    <property type="match status" value="1"/>
</dbReference>
<dbReference type="Proteomes" id="UP000064249">
    <property type="component" value="Unassembled WGS sequence"/>
</dbReference>
<reference evidence="11 12" key="1">
    <citation type="journal article" date="2015" name="MBio">
        <title>Genome-Resolved Metagenomic Analysis Reveals Roles for Candidate Phyla and Other Microbial Community Members in Biogeochemical Transformations in Oil Reservoirs.</title>
        <authorList>
            <person name="Hu P."/>
            <person name="Tom L."/>
            <person name="Singh A."/>
            <person name="Thomas B.C."/>
            <person name="Baker B.J."/>
            <person name="Piceno Y.M."/>
            <person name="Andersen G.L."/>
            <person name="Banfield J.F."/>
        </authorList>
    </citation>
    <scope>NUCLEOTIDE SEQUENCE [LARGE SCALE GENOMIC DNA]</scope>
    <source>
        <strain evidence="11">46_16</strain>
    </source>
</reference>
<dbReference type="EMBL" id="LGFU01000005">
    <property type="protein sequence ID" value="KUK46867.1"/>
    <property type="molecule type" value="Genomic_DNA"/>
</dbReference>
<protein>
    <recommendedName>
        <fullName evidence="6">2-oxoglutarate reductase</fullName>
        <ecNumber evidence="3">1.1.1.399</ecNumber>
    </recommendedName>
    <alternativeName>
        <fullName evidence="6">2-oxoglutarate reductase</fullName>
    </alternativeName>
</protein>
<dbReference type="PANTHER" id="PTHR42938">
    <property type="entry name" value="FORMATE DEHYDROGENASE 1"/>
    <property type="match status" value="1"/>
</dbReference>
<dbReference type="Gene3D" id="3.40.50.720">
    <property type="entry name" value="NAD(P)-binding Rossmann-like Domain"/>
    <property type="match status" value="2"/>
</dbReference>
<evidence type="ECO:0000256" key="4">
    <source>
        <dbReference type="ARBA" id="ARBA00023002"/>
    </source>
</evidence>
<comment type="function">
    <text evidence="1">Catalyzes the reversible oxidation of 3-phospho-D-glycerate to 3-phosphonooxypyruvate, the first step of the phosphorylated L-serine biosynthesis pathway. Also catalyzes the reversible oxidation of 2-hydroxyglutarate to 2-oxoglutarate.</text>
</comment>
<name>A0A101FYK3_9CHLR</name>
<dbReference type="PROSITE" id="PS00065">
    <property type="entry name" value="D_2_HYDROXYACID_DH_1"/>
    <property type="match status" value="1"/>
</dbReference>
<keyword evidence="4 8" id="KW-0560">Oxidoreductase</keyword>
<dbReference type="InterPro" id="IPR006140">
    <property type="entry name" value="D-isomer_DH_NAD-bd"/>
</dbReference>
<evidence type="ECO:0000259" key="10">
    <source>
        <dbReference type="Pfam" id="PF02826"/>
    </source>
</evidence>
<organism evidence="11 12">
    <name type="scientific">Anaerolinea thermophila</name>
    <dbReference type="NCBI Taxonomy" id="167964"/>
    <lineage>
        <taxon>Bacteria</taxon>
        <taxon>Bacillati</taxon>
        <taxon>Chloroflexota</taxon>
        <taxon>Anaerolineae</taxon>
        <taxon>Anaerolineales</taxon>
        <taxon>Anaerolineaceae</taxon>
        <taxon>Anaerolinea</taxon>
    </lineage>
</organism>
<gene>
    <name evidence="11" type="ORF">XD73_0271</name>
</gene>
<dbReference type="PANTHER" id="PTHR42938:SF47">
    <property type="entry name" value="HYDROXYPYRUVATE REDUCTASE"/>
    <property type="match status" value="1"/>
</dbReference>
<dbReference type="InterPro" id="IPR036291">
    <property type="entry name" value="NAD(P)-bd_dom_sf"/>
</dbReference>
<comment type="caution">
    <text evidence="11">The sequence shown here is derived from an EMBL/GenBank/DDBJ whole genome shotgun (WGS) entry which is preliminary data.</text>
</comment>
<accession>A0A101FYK3</accession>
<dbReference type="SUPFAM" id="SSF52283">
    <property type="entry name" value="Formate/glycerate dehydrogenase catalytic domain-like"/>
    <property type="match status" value="1"/>
</dbReference>
<feature type="domain" description="D-isomer specific 2-hydroxyacid dehydrogenase catalytic" evidence="9">
    <location>
        <begin position="6"/>
        <end position="313"/>
    </location>
</feature>
<evidence type="ECO:0000313" key="11">
    <source>
        <dbReference type="EMBL" id="KUK46867.1"/>
    </source>
</evidence>
<feature type="domain" description="D-isomer specific 2-hydroxyacid dehydrogenase NAD-binding" evidence="10">
    <location>
        <begin position="108"/>
        <end position="282"/>
    </location>
</feature>
<sequence length="314" mass="33781">MSEWKILLTDGLSETGKAILKSKNIAFDDKNDIEKEELLSCIADYDALIVRGRTKVTADVFEQGKKLKVVGRCGVGVDNIDLEAAKQHNVAVVNAPVATTIAVAEHAMALMLAMVREIPKADSGIKAGIWYKKEIKGAELNGKTLGVIGFGHIGSTVGSYAKAFGMKVIAYDLIASPEQIKQHGGEPVTFDELLQQADIITLHVPLTDRTKHMINAGAFTKMKKGVRIISAARGGVIDEMDLLQALESGKVASAALDVYEKEPPTDSPLVRHPNFIGTPHLGGQTKEAQQRAAVDIVNEVLAALEGEPLQWRVA</sequence>
<proteinExistence type="inferred from homology"/>
<evidence type="ECO:0000256" key="2">
    <source>
        <dbReference type="ARBA" id="ARBA00005854"/>
    </source>
</evidence>
<dbReference type="FunFam" id="3.40.50.720:FF:000021">
    <property type="entry name" value="D-3-phosphoglycerate dehydrogenase"/>
    <property type="match status" value="1"/>
</dbReference>
<dbReference type="InterPro" id="IPR029753">
    <property type="entry name" value="D-isomer_DH_CS"/>
</dbReference>
<evidence type="ECO:0000313" key="12">
    <source>
        <dbReference type="Proteomes" id="UP000064249"/>
    </source>
</evidence>
<dbReference type="CDD" id="cd12173">
    <property type="entry name" value="PGDH_4"/>
    <property type="match status" value="1"/>
</dbReference>
<evidence type="ECO:0000256" key="5">
    <source>
        <dbReference type="ARBA" id="ARBA00023027"/>
    </source>
</evidence>